<evidence type="ECO:0000256" key="2">
    <source>
        <dbReference type="ARBA" id="ARBA00022679"/>
    </source>
</evidence>
<keyword evidence="1 3" id="KW-0328">Glycosyltransferase</keyword>
<evidence type="ECO:0000313" key="5">
    <source>
        <dbReference type="EMBL" id="KAK4882687.1"/>
    </source>
</evidence>
<feature type="region of interest" description="Important for donor substrate binding" evidence="3">
    <location>
        <begin position="231"/>
        <end position="232"/>
    </location>
</feature>
<proteinExistence type="inferred from homology"/>
<comment type="similarity">
    <text evidence="3">Belongs to the glycosyltransferase 23 family.</text>
</comment>
<keyword evidence="2 3" id="KW-0808">Transferase</keyword>
<dbReference type="GO" id="GO:0046921">
    <property type="term" value="F:alpha-(1-&gt;6)-fucosyltransferase activity"/>
    <property type="evidence" value="ECO:0007669"/>
    <property type="project" value="TreeGrafter"/>
</dbReference>
<reference evidence="6" key="1">
    <citation type="submission" date="2023-01" db="EMBL/GenBank/DDBJ databases">
        <title>Key to firefly adult light organ development and bioluminescence: homeobox transcription factors regulate luciferase expression and transportation to peroxisome.</title>
        <authorList>
            <person name="Fu X."/>
        </authorList>
    </citation>
    <scope>NUCLEOTIDE SEQUENCE [LARGE SCALE GENOMIC DNA]</scope>
</reference>
<gene>
    <name evidence="5" type="ORF">RN001_006006</name>
</gene>
<dbReference type="Proteomes" id="UP001353858">
    <property type="component" value="Unassembled WGS sequence"/>
</dbReference>
<keyword evidence="6" id="KW-1185">Reference proteome</keyword>
<evidence type="ECO:0000313" key="6">
    <source>
        <dbReference type="Proteomes" id="UP001353858"/>
    </source>
</evidence>
<feature type="domain" description="GT23" evidence="4">
    <location>
        <begin position="75"/>
        <end position="359"/>
    </location>
</feature>
<name>A0AAN7PCK2_9COLE</name>
<evidence type="ECO:0000256" key="3">
    <source>
        <dbReference type="PROSITE-ProRule" id="PRU00992"/>
    </source>
</evidence>
<accession>A0AAN7PCK2</accession>
<evidence type="ECO:0000259" key="4">
    <source>
        <dbReference type="PROSITE" id="PS51659"/>
    </source>
</evidence>
<dbReference type="InterPro" id="IPR027350">
    <property type="entry name" value="GT23_dom"/>
</dbReference>
<dbReference type="PANTHER" id="PTHR13132:SF29">
    <property type="entry name" value="ALPHA-(1,6)-FUCOSYLTRANSFERASE"/>
    <property type="match status" value="1"/>
</dbReference>
<dbReference type="Gene3D" id="3.40.50.11350">
    <property type="match status" value="1"/>
</dbReference>
<dbReference type="GO" id="GO:0006487">
    <property type="term" value="P:protein N-linked glycosylation"/>
    <property type="evidence" value="ECO:0007669"/>
    <property type="project" value="TreeGrafter"/>
</dbReference>
<dbReference type="AlphaFoldDB" id="A0AAN7PCK2"/>
<dbReference type="CDD" id="cd11300">
    <property type="entry name" value="Fut8_like"/>
    <property type="match status" value="1"/>
</dbReference>
<dbReference type="PANTHER" id="PTHR13132">
    <property type="entry name" value="ALPHA- 1,6 -FUCOSYLTRANSFERASE"/>
    <property type="match status" value="1"/>
</dbReference>
<dbReference type="Pfam" id="PF19745">
    <property type="entry name" value="FUT8_N_cat"/>
    <property type="match status" value="1"/>
</dbReference>
<sequence>MNELKSKPNTNPSAVSIIKKVLLLGFEYKRTLANNIEKLTEVDGFNDWRNNEITDLSNVVQTRLHYLQNPLNCESARKLVCTISYGCGFGCQMHHLISCMILAYGMQRTLILESTGWQYHRGGWNQVFMPLSKNCTTVSKGSIDNWPGTNNSKIIRIPPFTYILPRSHYLPLAVPEDLFVRLKTIHGNPTVWWIGQLLKYIWKPNNLTTNYINGKTKKLDMKSPIVGVHIRRTDKIINEAKYIAIEEYMKKVDEYYSLIEIKSNVTKRRVYIATEDFNVITEAKTKYPHYEIFYNENIPKIPKTNPIHSNDNILDVILDIHVLVNSNFLVCTFSSNIGRLAYALKQINYVDASTKCVSLDAVYVYTQQNRNQCKTILNHKARTTDEIDLYFGDIINITQYTLNGEISAVPTTSGSTVMTNKNNISEERKCNWTEWNPTNLRQEKHHALNMPASPSEIISDGGTLKLNEVFTPKTLSPYRQKKMKRCNEKETYVQLANKKIGFIEFQMKLMQEEHDAKMQREKEKHELEMLILKAELSKIN</sequence>
<dbReference type="EMBL" id="JARPUR010000002">
    <property type="protein sequence ID" value="KAK4882687.1"/>
    <property type="molecule type" value="Genomic_DNA"/>
</dbReference>
<organism evidence="5 6">
    <name type="scientific">Aquatica leii</name>
    <dbReference type="NCBI Taxonomy" id="1421715"/>
    <lineage>
        <taxon>Eukaryota</taxon>
        <taxon>Metazoa</taxon>
        <taxon>Ecdysozoa</taxon>
        <taxon>Arthropoda</taxon>
        <taxon>Hexapoda</taxon>
        <taxon>Insecta</taxon>
        <taxon>Pterygota</taxon>
        <taxon>Neoptera</taxon>
        <taxon>Endopterygota</taxon>
        <taxon>Coleoptera</taxon>
        <taxon>Polyphaga</taxon>
        <taxon>Elateriformia</taxon>
        <taxon>Elateroidea</taxon>
        <taxon>Lampyridae</taxon>
        <taxon>Luciolinae</taxon>
        <taxon>Aquatica</taxon>
    </lineage>
</organism>
<comment type="caution">
    <text evidence="5">The sequence shown here is derived from an EMBL/GenBank/DDBJ whole genome shotgun (WGS) entry which is preliminary data.</text>
</comment>
<dbReference type="InterPro" id="IPR045573">
    <property type="entry name" value="Fut8_N_cat"/>
</dbReference>
<protein>
    <recommendedName>
        <fullName evidence="4">GT23 domain-containing protein</fullName>
    </recommendedName>
</protein>
<dbReference type="PROSITE" id="PS51659">
    <property type="entry name" value="GT23"/>
    <property type="match status" value="1"/>
</dbReference>
<evidence type="ECO:0000256" key="1">
    <source>
        <dbReference type="ARBA" id="ARBA00022676"/>
    </source>
</evidence>